<organism evidence="6 7">
    <name type="scientific">Mucilaginibacter limnophilus</name>
    <dbReference type="NCBI Taxonomy" id="1932778"/>
    <lineage>
        <taxon>Bacteria</taxon>
        <taxon>Pseudomonadati</taxon>
        <taxon>Bacteroidota</taxon>
        <taxon>Sphingobacteriia</taxon>
        <taxon>Sphingobacteriales</taxon>
        <taxon>Sphingobacteriaceae</taxon>
        <taxon>Mucilaginibacter</taxon>
    </lineage>
</organism>
<evidence type="ECO:0000256" key="5">
    <source>
        <dbReference type="SAM" id="Phobius"/>
    </source>
</evidence>
<protein>
    <submittedName>
        <fullName evidence="6">DoxX family protein</fullName>
    </submittedName>
</protein>
<comment type="subcellular location">
    <subcellularLocation>
        <location evidence="1">Membrane</location>
        <topology evidence="1">Multi-pass membrane protein</topology>
    </subcellularLocation>
</comment>
<evidence type="ECO:0000256" key="3">
    <source>
        <dbReference type="ARBA" id="ARBA00022989"/>
    </source>
</evidence>
<accession>A0A3S2Y1C7</accession>
<dbReference type="InterPro" id="IPR016944">
    <property type="entry name" value="UCP030066"/>
</dbReference>
<dbReference type="Pfam" id="PF13564">
    <property type="entry name" value="DoxX_2"/>
    <property type="match status" value="1"/>
</dbReference>
<dbReference type="EMBL" id="SACK01000002">
    <property type="protein sequence ID" value="RVU01198.1"/>
    <property type="molecule type" value="Genomic_DNA"/>
</dbReference>
<evidence type="ECO:0000256" key="4">
    <source>
        <dbReference type="ARBA" id="ARBA00023136"/>
    </source>
</evidence>
<name>A0A3S2Y1C7_9SPHI</name>
<keyword evidence="7" id="KW-1185">Reference proteome</keyword>
<comment type="caution">
    <text evidence="6">The sequence shown here is derived from an EMBL/GenBank/DDBJ whole genome shotgun (WGS) entry which is preliminary data.</text>
</comment>
<keyword evidence="3 5" id="KW-1133">Transmembrane helix</keyword>
<reference evidence="6 7" key="1">
    <citation type="submission" date="2019-01" db="EMBL/GenBank/DDBJ databases">
        <authorList>
            <person name="Chen W.-M."/>
        </authorList>
    </citation>
    <scope>NUCLEOTIDE SEQUENCE [LARGE SCALE GENOMIC DNA]</scope>
    <source>
        <strain evidence="6 7">YBJ-36</strain>
    </source>
</reference>
<keyword evidence="2 5" id="KW-0812">Transmembrane</keyword>
<dbReference type="OrthoDB" id="7960583at2"/>
<feature type="transmembrane region" description="Helical" evidence="5">
    <location>
        <begin position="45"/>
        <end position="66"/>
    </location>
</feature>
<feature type="transmembrane region" description="Helical" evidence="5">
    <location>
        <begin position="7"/>
        <end position="25"/>
    </location>
</feature>
<dbReference type="InterPro" id="IPR032808">
    <property type="entry name" value="DoxX"/>
</dbReference>
<feature type="transmembrane region" description="Helical" evidence="5">
    <location>
        <begin position="99"/>
        <end position="115"/>
    </location>
</feature>
<dbReference type="Proteomes" id="UP000282759">
    <property type="component" value="Unassembled WGS sequence"/>
</dbReference>
<keyword evidence="4 5" id="KW-0472">Membrane</keyword>
<feature type="transmembrane region" description="Helical" evidence="5">
    <location>
        <begin position="73"/>
        <end position="93"/>
    </location>
</feature>
<dbReference type="RefSeq" id="WP_127703573.1">
    <property type="nucleotide sequence ID" value="NZ_SACK01000002.1"/>
</dbReference>
<evidence type="ECO:0000313" key="6">
    <source>
        <dbReference type="EMBL" id="RVU01198.1"/>
    </source>
</evidence>
<evidence type="ECO:0000256" key="1">
    <source>
        <dbReference type="ARBA" id="ARBA00004141"/>
    </source>
</evidence>
<proteinExistence type="predicted"/>
<dbReference type="AlphaFoldDB" id="A0A3S2Y1C7"/>
<evidence type="ECO:0000256" key="2">
    <source>
        <dbReference type="ARBA" id="ARBA00022692"/>
    </source>
</evidence>
<sequence length="139" mass="15516">MNKRNKIFYWIITIFLSIGMTAGGVQQLLQIGGYNNIVSSLGYPLYLLSIIGAWKILGVIAILVPGFRLLKEWAYAGYLFTMSGAFVSHLVIGQAFAEAVPSLVLLMATVLSWFFRPANRKLNLNNNTNEKSQSRMVLQ</sequence>
<evidence type="ECO:0000313" key="7">
    <source>
        <dbReference type="Proteomes" id="UP000282759"/>
    </source>
</evidence>
<dbReference type="PIRSF" id="PIRSF030066">
    <property type="entry name" value="UCP030066"/>
    <property type="match status" value="1"/>
</dbReference>
<gene>
    <name evidence="6" type="ORF">EOD41_04315</name>
</gene>
<dbReference type="GO" id="GO:0016020">
    <property type="term" value="C:membrane"/>
    <property type="evidence" value="ECO:0007669"/>
    <property type="project" value="UniProtKB-SubCell"/>
</dbReference>